<keyword evidence="4 7" id="KW-1133">Transmembrane helix</keyword>
<comment type="similarity">
    <text evidence="2">Belongs to the major facilitator superfamily. MFSD6 family.</text>
</comment>
<evidence type="ECO:0000313" key="9">
    <source>
        <dbReference type="EMBL" id="CAD7080980.1"/>
    </source>
</evidence>
<evidence type="ECO:0000256" key="4">
    <source>
        <dbReference type="ARBA" id="ARBA00022989"/>
    </source>
</evidence>
<evidence type="ECO:0000256" key="2">
    <source>
        <dbReference type="ARBA" id="ARBA00005241"/>
    </source>
</evidence>
<dbReference type="InterPro" id="IPR024989">
    <property type="entry name" value="MFS_assoc_dom"/>
</dbReference>
<dbReference type="InterPro" id="IPR051717">
    <property type="entry name" value="MFS_MFSD6"/>
</dbReference>
<evidence type="ECO:0000313" key="10">
    <source>
        <dbReference type="Proteomes" id="UP000594454"/>
    </source>
</evidence>
<dbReference type="Gene3D" id="1.20.1250.20">
    <property type="entry name" value="MFS general substrate transporter like domains"/>
    <property type="match status" value="2"/>
</dbReference>
<feature type="transmembrane region" description="Helical" evidence="7">
    <location>
        <begin position="20"/>
        <end position="38"/>
    </location>
</feature>
<comment type="subcellular location">
    <subcellularLocation>
        <location evidence="1">Membrane</location>
        <topology evidence="1">Multi-pass membrane protein</topology>
    </subcellularLocation>
</comment>
<evidence type="ECO:0000259" key="8">
    <source>
        <dbReference type="Pfam" id="PF12832"/>
    </source>
</evidence>
<feature type="transmembrane region" description="Helical" evidence="7">
    <location>
        <begin position="417"/>
        <end position="438"/>
    </location>
</feature>
<feature type="domain" description="Major facilitator superfamily associated" evidence="8">
    <location>
        <begin position="16"/>
        <end position="609"/>
    </location>
</feature>
<gene>
    <name evidence="9" type="ORF">HERILL_LOCUS4107</name>
</gene>
<dbReference type="InParanoid" id="A0A7R8UHV3"/>
<dbReference type="InterPro" id="IPR036259">
    <property type="entry name" value="MFS_trans_sf"/>
</dbReference>
<feature type="transmembrane region" description="Helical" evidence="7">
    <location>
        <begin position="495"/>
        <end position="516"/>
    </location>
</feature>
<proteinExistence type="inferred from homology"/>
<feature type="transmembrane region" description="Helical" evidence="7">
    <location>
        <begin position="528"/>
        <end position="547"/>
    </location>
</feature>
<dbReference type="EMBL" id="LR899010">
    <property type="protein sequence ID" value="CAD7080980.1"/>
    <property type="molecule type" value="Genomic_DNA"/>
</dbReference>
<evidence type="ECO:0000256" key="1">
    <source>
        <dbReference type="ARBA" id="ARBA00004141"/>
    </source>
</evidence>
<evidence type="ECO:0000256" key="5">
    <source>
        <dbReference type="ARBA" id="ARBA00023136"/>
    </source>
</evidence>
<dbReference type="FunCoup" id="A0A7R8UHV3">
    <property type="interactions" value="55"/>
</dbReference>
<keyword evidence="10" id="KW-1185">Reference proteome</keyword>
<dbReference type="OrthoDB" id="6414167at2759"/>
<feature type="transmembrane region" description="Helical" evidence="7">
    <location>
        <begin position="387"/>
        <end position="405"/>
    </location>
</feature>
<feature type="transmembrane region" description="Helical" evidence="7">
    <location>
        <begin position="623"/>
        <end position="645"/>
    </location>
</feature>
<feature type="transmembrane region" description="Helical" evidence="7">
    <location>
        <begin position="553"/>
        <end position="577"/>
    </location>
</feature>
<feature type="region of interest" description="Disordered" evidence="6">
    <location>
        <begin position="661"/>
        <end position="680"/>
    </location>
</feature>
<protein>
    <recommendedName>
        <fullName evidence="8">Major facilitator superfamily associated domain-containing protein</fullName>
    </recommendedName>
</protein>
<organism evidence="9 10">
    <name type="scientific">Hermetia illucens</name>
    <name type="common">Black soldier fly</name>
    <dbReference type="NCBI Taxonomy" id="343691"/>
    <lineage>
        <taxon>Eukaryota</taxon>
        <taxon>Metazoa</taxon>
        <taxon>Ecdysozoa</taxon>
        <taxon>Arthropoda</taxon>
        <taxon>Hexapoda</taxon>
        <taxon>Insecta</taxon>
        <taxon>Pterygota</taxon>
        <taxon>Neoptera</taxon>
        <taxon>Endopterygota</taxon>
        <taxon>Diptera</taxon>
        <taxon>Brachycera</taxon>
        <taxon>Stratiomyomorpha</taxon>
        <taxon>Stratiomyidae</taxon>
        <taxon>Hermetiinae</taxon>
        <taxon>Hermetia</taxon>
    </lineage>
</organism>
<keyword evidence="3 7" id="KW-0812">Transmembrane</keyword>
<evidence type="ECO:0000256" key="3">
    <source>
        <dbReference type="ARBA" id="ARBA00022692"/>
    </source>
</evidence>
<dbReference type="Pfam" id="PF12832">
    <property type="entry name" value="MFS_1_like"/>
    <property type="match status" value="1"/>
</dbReference>
<dbReference type="AlphaFoldDB" id="A0A7R8UHV3"/>
<feature type="transmembrane region" description="Helical" evidence="7">
    <location>
        <begin position="344"/>
        <end position="366"/>
    </location>
</feature>
<sequence>MGATKEKTPKFNRNMVSLKAVLFLFFAGVANIHVLNSLQPLRLGLNFDEYRLISIIVPLVSIIGPLIAGPLADRLAAKNASTYGRSLRILIAICLIISIILYGCLFLIPSVERFESRRPQVSFGCDAQGAIIFQERCTEERTCFHWEKEKFGSLILTNCSYTCQNPSQFESMYDPWLKGSPIPPMETSSEADYEVNYDESTPSSKLKRQVEDDYLTGDEASAVERVFVEPPHICTRKRDEQGNERVDRCHVYTEDTEALTIHATLGSATNKENDTHSAEWCNYPLEGFQCQIPKAQAQFMIRMKKPMKCKPMVECEVIDPYDSPGSVLAESQCMKIIGDIDTTYYGYFILRLFAEIFPLAALTLLNTAVIIATRDTSTGRGEVCRQFVWGGIGWILSLPHIKLFGDEEVWLDISDDYLLAILIVFVVCFALAAVILLLSKNMPLSPPEWWWHTKTGMLVYPMSAIRKYGPEIIALTLITLELGLFWSSIHSYLNWTYFDYFGITFIGLLPLLLMFFNCDKFIEFCGHSNILIGAFAIYIIRFTSLTFADEANWLAIVMESLEPLTLGLTWITIMLYMRHIMPRKFSGTGQAIVVIAHFCLGKCFGALLGLAKTEKQPASMSCIYEGLALAACITAVVYFIIYNLIIAPRCAAKSHPLESAVEANQPQNNGPPSNGVNNGNYTPLRVYHNERGKKGQFRY</sequence>
<dbReference type="OMA" id="LCASQMP"/>
<dbReference type="GO" id="GO:0016020">
    <property type="term" value="C:membrane"/>
    <property type="evidence" value="ECO:0007669"/>
    <property type="project" value="UniProtKB-SubCell"/>
</dbReference>
<dbReference type="PANTHER" id="PTHR16172:SF27">
    <property type="entry name" value="FI19426P1"/>
    <property type="match status" value="1"/>
</dbReference>
<accession>A0A7R8UHV3</accession>
<name>A0A7R8UHV3_HERIL</name>
<feature type="compositionally biased region" description="Low complexity" evidence="6">
    <location>
        <begin position="664"/>
        <end position="680"/>
    </location>
</feature>
<dbReference type="PANTHER" id="PTHR16172">
    <property type="entry name" value="MAJOR FACILITATOR SUPERFAMILY DOMAIN-CONTAINING PROTEIN 6-LIKE"/>
    <property type="match status" value="1"/>
</dbReference>
<feature type="transmembrane region" description="Helical" evidence="7">
    <location>
        <begin position="50"/>
        <end position="68"/>
    </location>
</feature>
<feature type="transmembrane region" description="Helical" evidence="7">
    <location>
        <begin position="89"/>
        <end position="108"/>
    </location>
</feature>
<evidence type="ECO:0000256" key="6">
    <source>
        <dbReference type="SAM" id="MobiDB-lite"/>
    </source>
</evidence>
<dbReference type="SUPFAM" id="SSF103473">
    <property type="entry name" value="MFS general substrate transporter"/>
    <property type="match status" value="1"/>
</dbReference>
<reference evidence="9 10" key="1">
    <citation type="submission" date="2020-11" db="EMBL/GenBank/DDBJ databases">
        <authorList>
            <person name="Wallbank WR R."/>
            <person name="Pardo Diaz C."/>
            <person name="Kozak K."/>
            <person name="Martin S."/>
            <person name="Jiggins C."/>
            <person name="Moest M."/>
            <person name="Warren A I."/>
            <person name="Generalovic N T."/>
            <person name="Byers J.R.P. K."/>
            <person name="Montejo-Kovacevich G."/>
            <person name="Yen C E."/>
        </authorList>
    </citation>
    <scope>NUCLEOTIDE SEQUENCE [LARGE SCALE GENOMIC DNA]</scope>
</reference>
<evidence type="ECO:0000256" key="7">
    <source>
        <dbReference type="SAM" id="Phobius"/>
    </source>
</evidence>
<dbReference type="Proteomes" id="UP000594454">
    <property type="component" value="Chromosome 2"/>
</dbReference>
<feature type="transmembrane region" description="Helical" evidence="7">
    <location>
        <begin position="589"/>
        <end position="611"/>
    </location>
</feature>
<keyword evidence="5 7" id="KW-0472">Membrane</keyword>